<evidence type="ECO:0000313" key="1">
    <source>
        <dbReference type="EMBL" id="MBX54915.1"/>
    </source>
</evidence>
<sequence>MLGRIGYSYDFGNKPLLQWFSTGPIMQAGKDLYP</sequence>
<accession>A0A2P2PJN2</accession>
<dbReference type="AlphaFoldDB" id="A0A2P2PJN2"/>
<dbReference type="EMBL" id="GGEC01074431">
    <property type="protein sequence ID" value="MBX54915.1"/>
    <property type="molecule type" value="Transcribed_RNA"/>
</dbReference>
<reference evidence="1" key="1">
    <citation type="submission" date="2018-02" db="EMBL/GenBank/DDBJ databases">
        <title>Rhizophora mucronata_Transcriptome.</title>
        <authorList>
            <person name="Meera S.P."/>
            <person name="Sreeshan A."/>
            <person name="Augustine A."/>
        </authorList>
    </citation>
    <scope>NUCLEOTIDE SEQUENCE</scope>
    <source>
        <tissue evidence="1">Leaf</tissue>
    </source>
</reference>
<organism evidence="1">
    <name type="scientific">Rhizophora mucronata</name>
    <name type="common">Asiatic mangrove</name>
    <dbReference type="NCBI Taxonomy" id="61149"/>
    <lineage>
        <taxon>Eukaryota</taxon>
        <taxon>Viridiplantae</taxon>
        <taxon>Streptophyta</taxon>
        <taxon>Embryophyta</taxon>
        <taxon>Tracheophyta</taxon>
        <taxon>Spermatophyta</taxon>
        <taxon>Magnoliopsida</taxon>
        <taxon>eudicotyledons</taxon>
        <taxon>Gunneridae</taxon>
        <taxon>Pentapetalae</taxon>
        <taxon>rosids</taxon>
        <taxon>fabids</taxon>
        <taxon>Malpighiales</taxon>
        <taxon>Rhizophoraceae</taxon>
        <taxon>Rhizophora</taxon>
    </lineage>
</organism>
<proteinExistence type="predicted"/>
<name>A0A2P2PJN2_RHIMU</name>
<protein>
    <submittedName>
        <fullName evidence="1">Uncharacterized protein</fullName>
    </submittedName>
</protein>